<accession>A0AAD8QQQ1</accession>
<organism evidence="4 5">
    <name type="scientific">Lolium multiflorum</name>
    <name type="common">Italian ryegrass</name>
    <name type="synonym">Lolium perenne subsp. multiflorum</name>
    <dbReference type="NCBI Taxonomy" id="4521"/>
    <lineage>
        <taxon>Eukaryota</taxon>
        <taxon>Viridiplantae</taxon>
        <taxon>Streptophyta</taxon>
        <taxon>Embryophyta</taxon>
        <taxon>Tracheophyta</taxon>
        <taxon>Spermatophyta</taxon>
        <taxon>Magnoliopsida</taxon>
        <taxon>Liliopsida</taxon>
        <taxon>Poales</taxon>
        <taxon>Poaceae</taxon>
        <taxon>BOP clade</taxon>
        <taxon>Pooideae</taxon>
        <taxon>Poodae</taxon>
        <taxon>Poeae</taxon>
        <taxon>Poeae Chloroplast Group 2 (Poeae type)</taxon>
        <taxon>Loliodinae</taxon>
        <taxon>Loliinae</taxon>
        <taxon>Lolium</taxon>
    </lineage>
</organism>
<comment type="caution">
    <text evidence="4">The sequence shown here is derived from an EMBL/GenBank/DDBJ whole genome shotgun (WGS) entry which is preliminary data.</text>
</comment>
<feature type="coiled-coil region" evidence="1">
    <location>
        <begin position="34"/>
        <end position="68"/>
    </location>
</feature>
<feature type="compositionally biased region" description="Basic and acidic residues" evidence="2">
    <location>
        <begin position="105"/>
        <end position="116"/>
    </location>
</feature>
<evidence type="ECO:0000313" key="4">
    <source>
        <dbReference type="EMBL" id="KAK1606521.1"/>
    </source>
</evidence>
<protein>
    <recommendedName>
        <fullName evidence="3">Transposase Tnp1/En/Spm-like domain-containing protein</fullName>
    </recommendedName>
</protein>
<dbReference type="AlphaFoldDB" id="A0AAD8QQQ1"/>
<feature type="compositionally biased region" description="Basic and acidic residues" evidence="2">
    <location>
        <begin position="135"/>
        <end position="152"/>
    </location>
</feature>
<feature type="compositionally biased region" description="Polar residues" evidence="2">
    <location>
        <begin position="120"/>
        <end position="131"/>
    </location>
</feature>
<evidence type="ECO:0000313" key="5">
    <source>
        <dbReference type="Proteomes" id="UP001231189"/>
    </source>
</evidence>
<keyword evidence="5" id="KW-1185">Reference proteome</keyword>
<dbReference type="InterPro" id="IPR004264">
    <property type="entry name" value="Transposase_23"/>
</dbReference>
<feature type="compositionally biased region" description="Polar residues" evidence="2">
    <location>
        <begin position="157"/>
        <end position="167"/>
    </location>
</feature>
<feature type="domain" description="Transposase Tnp1/En/Spm-like" evidence="3">
    <location>
        <begin position="182"/>
        <end position="247"/>
    </location>
</feature>
<dbReference type="EMBL" id="JAUUTY010000007">
    <property type="protein sequence ID" value="KAK1606521.1"/>
    <property type="molecule type" value="Genomic_DNA"/>
</dbReference>
<dbReference type="Pfam" id="PF03017">
    <property type="entry name" value="Transposase_23"/>
    <property type="match status" value="1"/>
</dbReference>
<name>A0AAD8QQQ1_LOLMU</name>
<keyword evidence="1" id="KW-0175">Coiled coil</keyword>
<feature type="region of interest" description="Disordered" evidence="2">
    <location>
        <begin position="73"/>
        <end position="176"/>
    </location>
</feature>
<evidence type="ECO:0000256" key="1">
    <source>
        <dbReference type="SAM" id="Coils"/>
    </source>
</evidence>
<gene>
    <name evidence="4" type="ORF">QYE76_030194</name>
</gene>
<reference evidence="4" key="1">
    <citation type="submission" date="2023-07" db="EMBL/GenBank/DDBJ databases">
        <title>A chromosome-level genome assembly of Lolium multiflorum.</title>
        <authorList>
            <person name="Chen Y."/>
            <person name="Copetti D."/>
            <person name="Kolliker R."/>
            <person name="Studer B."/>
        </authorList>
    </citation>
    <scope>NUCLEOTIDE SEQUENCE</scope>
    <source>
        <strain evidence="4">02402/16</strain>
        <tissue evidence="4">Leaf</tissue>
    </source>
</reference>
<sequence>MGLLPVPNQVYGRLPRYLKNINMTTTNGSSHAGESDVMEEIAKLKRRIEEQDQRIEEQDQIIEGFRNQDEANFRQGNDESQLEVPQNRRKRVHASGPEQVRLVSRPKDTIKHHPDCEGSNEFSYQGQSSLTPPFPEEREMRKSGDNLDENSRRVHKQMTQNKTPSHMSSKKRCRPSEEIRNAVILKSSIYPNKRRVAYATILDSNSKTLVGGVELGRQFTHVQIDEPIGEDERLVREREKCVTIGDAFSSGVTIAWPSACIEKFSG</sequence>
<evidence type="ECO:0000256" key="2">
    <source>
        <dbReference type="SAM" id="MobiDB-lite"/>
    </source>
</evidence>
<evidence type="ECO:0000259" key="3">
    <source>
        <dbReference type="Pfam" id="PF03017"/>
    </source>
</evidence>
<proteinExistence type="predicted"/>
<dbReference type="Proteomes" id="UP001231189">
    <property type="component" value="Unassembled WGS sequence"/>
</dbReference>